<dbReference type="Proteomes" id="UP000675047">
    <property type="component" value="Unassembled WGS sequence"/>
</dbReference>
<comment type="caution">
    <text evidence="1">The sequence shown here is derived from an EMBL/GenBank/DDBJ whole genome shotgun (WGS) entry which is preliminary data.</text>
</comment>
<keyword evidence="2" id="KW-1185">Reference proteome</keyword>
<dbReference type="PANTHER" id="PTHR23416">
    <property type="entry name" value="SIALIC ACID SYNTHASE-RELATED"/>
    <property type="match status" value="1"/>
</dbReference>
<dbReference type="EMBL" id="JAGFBV010000008">
    <property type="protein sequence ID" value="MBP4137796.1"/>
    <property type="molecule type" value="Genomic_DNA"/>
</dbReference>
<dbReference type="Gene3D" id="2.160.10.10">
    <property type="entry name" value="Hexapeptide repeat proteins"/>
    <property type="match status" value="1"/>
</dbReference>
<accession>A0A940X9K7</accession>
<proteinExistence type="predicted"/>
<evidence type="ECO:0000313" key="2">
    <source>
        <dbReference type="Proteomes" id="UP000675047"/>
    </source>
</evidence>
<dbReference type="RefSeq" id="WP_210665803.1">
    <property type="nucleotide sequence ID" value="NZ_JAGFBV010000008.1"/>
</dbReference>
<dbReference type="SUPFAM" id="SSF51161">
    <property type="entry name" value="Trimeric LpxA-like enzymes"/>
    <property type="match status" value="1"/>
</dbReference>
<dbReference type="AlphaFoldDB" id="A0A940X9K7"/>
<sequence length="193" mass="21640">MIEYLKRIPNLFYFIFNFFKYKKLNIRAVLFLSTKVQGKKYISIGRNSVVQRGGWLLALKIDNENPILSIGDNCAIGDYCHVISVRKVVFENDVLVANNVYISDNLHDYENINIPIKDQAVKFKREVVLQSGCWIGENVCIIGASVGKNSVIGANSVVTSDIGDYCIAVGSPAKVIKKYDLKSEKWLSVNANN</sequence>
<keyword evidence="1" id="KW-0012">Acyltransferase</keyword>
<evidence type="ECO:0000313" key="1">
    <source>
        <dbReference type="EMBL" id="MBP4137796.1"/>
    </source>
</evidence>
<name>A0A940X9K7_9FLAO</name>
<dbReference type="GO" id="GO:0016746">
    <property type="term" value="F:acyltransferase activity"/>
    <property type="evidence" value="ECO:0007669"/>
    <property type="project" value="UniProtKB-KW"/>
</dbReference>
<dbReference type="InterPro" id="IPR051159">
    <property type="entry name" value="Hexapeptide_acetyltransf"/>
</dbReference>
<dbReference type="Pfam" id="PF14602">
    <property type="entry name" value="Hexapep_2"/>
    <property type="match status" value="2"/>
</dbReference>
<gene>
    <name evidence="1" type="ORF">J3495_06810</name>
</gene>
<dbReference type="InterPro" id="IPR001451">
    <property type="entry name" value="Hexapep"/>
</dbReference>
<reference evidence="1 2" key="1">
    <citation type="submission" date="2021-03" db="EMBL/GenBank/DDBJ databases">
        <title>Flavobacterium Flabelliformis Sp. Nov. And Flavobacterium Geliluteum Sp. Nov., Two Novel Multidrug Resistant Psychrophilic Species Isolated From Antarctica.</title>
        <authorList>
            <person name="Kralova S."/>
            <person name="Busse H.J."/>
            <person name="Bezdicek M."/>
            <person name="Nykrynova M."/>
            <person name="Kroupova E."/>
            <person name="Krsek D."/>
            <person name="Sedlacek I."/>
        </authorList>
    </citation>
    <scope>NUCLEOTIDE SEQUENCE [LARGE SCALE GENOMIC DNA]</scope>
    <source>
        <strain evidence="1 2">P7388</strain>
    </source>
</reference>
<dbReference type="InterPro" id="IPR011004">
    <property type="entry name" value="Trimer_LpxA-like_sf"/>
</dbReference>
<dbReference type="PANTHER" id="PTHR23416:SF78">
    <property type="entry name" value="LIPOPOLYSACCHARIDE BIOSYNTHESIS O-ACETYL TRANSFERASE WBBJ-RELATED"/>
    <property type="match status" value="1"/>
</dbReference>
<dbReference type="CDD" id="cd04647">
    <property type="entry name" value="LbH_MAT_like"/>
    <property type="match status" value="1"/>
</dbReference>
<keyword evidence="1" id="KW-0808">Transferase</keyword>
<protein>
    <submittedName>
        <fullName evidence="1">Acyltransferase</fullName>
    </submittedName>
</protein>
<organism evidence="1 2">
    <name type="scientific">Flavobacterium geliluteum</name>
    <dbReference type="NCBI Taxonomy" id="2816120"/>
    <lineage>
        <taxon>Bacteria</taxon>
        <taxon>Pseudomonadati</taxon>
        <taxon>Bacteroidota</taxon>
        <taxon>Flavobacteriia</taxon>
        <taxon>Flavobacteriales</taxon>
        <taxon>Flavobacteriaceae</taxon>
        <taxon>Flavobacterium</taxon>
    </lineage>
</organism>